<dbReference type="InParanoid" id="A0A3N4M5C4"/>
<evidence type="ECO:0000313" key="2">
    <source>
        <dbReference type="EMBL" id="RPB25425.1"/>
    </source>
</evidence>
<dbReference type="AlphaFoldDB" id="A0A3N4M5C4"/>
<reference evidence="2 3" key="1">
    <citation type="journal article" date="2018" name="Nat. Ecol. Evol.">
        <title>Pezizomycetes genomes reveal the molecular basis of ectomycorrhizal truffle lifestyle.</title>
        <authorList>
            <person name="Murat C."/>
            <person name="Payen T."/>
            <person name="Noel B."/>
            <person name="Kuo A."/>
            <person name="Morin E."/>
            <person name="Chen J."/>
            <person name="Kohler A."/>
            <person name="Krizsan K."/>
            <person name="Balestrini R."/>
            <person name="Da Silva C."/>
            <person name="Montanini B."/>
            <person name="Hainaut M."/>
            <person name="Levati E."/>
            <person name="Barry K.W."/>
            <person name="Belfiori B."/>
            <person name="Cichocki N."/>
            <person name="Clum A."/>
            <person name="Dockter R.B."/>
            <person name="Fauchery L."/>
            <person name="Guy J."/>
            <person name="Iotti M."/>
            <person name="Le Tacon F."/>
            <person name="Lindquist E.A."/>
            <person name="Lipzen A."/>
            <person name="Malagnac F."/>
            <person name="Mello A."/>
            <person name="Molinier V."/>
            <person name="Miyauchi S."/>
            <person name="Poulain J."/>
            <person name="Riccioni C."/>
            <person name="Rubini A."/>
            <person name="Sitrit Y."/>
            <person name="Splivallo R."/>
            <person name="Traeger S."/>
            <person name="Wang M."/>
            <person name="Zifcakova L."/>
            <person name="Wipf D."/>
            <person name="Zambonelli A."/>
            <person name="Paolocci F."/>
            <person name="Nowrousian M."/>
            <person name="Ottonello S."/>
            <person name="Baldrian P."/>
            <person name="Spatafora J.W."/>
            <person name="Henrissat B."/>
            <person name="Nagy L.G."/>
            <person name="Aury J.M."/>
            <person name="Wincker P."/>
            <person name="Grigoriev I.V."/>
            <person name="Bonfante P."/>
            <person name="Martin F.M."/>
        </authorList>
    </citation>
    <scope>NUCLEOTIDE SEQUENCE [LARGE SCALE GENOMIC DNA]</scope>
    <source>
        <strain evidence="2 3">ATCC MYA-4762</strain>
    </source>
</reference>
<sequence length="251" mass="27558">MNPWNPPTDDNTNGSGVAPEKGQSLEEHVRKTWALVLSDRFEEKPPAMMPRALQDPNKQLGLFNSPGPSGRTQHSKVQPRTTPRAGSVDIGNLDRLNKALDQRGSPGLRSQVHDSGVSPIPNGTTTLVASDKHRNHQIHKQARGPSTTMSTFTQTTALVDCPLRRYRHLLPPVQLFSIKDRNDPQYDSLRQIFKDVDNIVSSTPSQHTASSIESATTAAGQGSAAALEMAKQSIRVKYGVQTENTTRTRRP</sequence>
<keyword evidence="3" id="KW-1185">Reference proteome</keyword>
<name>A0A3N4M5C4_9PEZI</name>
<feature type="compositionally biased region" description="Polar residues" evidence="1">
    <location>
        <begin position="66"/>
        <end position="81"/>
    </location>
</feature>
<dbReference type="EMBL" id="ML121538">
    <property type="protein sequence ID" value="RPB25425.1"/>
    <property type="molecule type" value="Genomic_DNA"/>
</dbReference>
<dbReference type="Proteomes" id="UP000267821">
    <property type="component" value="Unassembled WGS sequence"/>
</dbReference>
<dbReference type="OrthoDB" id="5376815at2759"/>
<feature type="region of interest" description="Disordered" evidence="1">
    <location>
        <begin position="1"/>
        <end position="26"/>
    </location>
</feature>
<accession>A0A3N4M5C4</accession>
<protein>
    <submittedName>
        <fullName evidence="2">Uncharacterized protein</fullName>
    </submittedName>
</protein>
<gene>
    <name evidence="2" type="ORF">L211DRAFT_848264</name>
</gene>
<evidence type="ECO:0000256" key="1">
    <source>
        <dbReference type="SAM" id="MobiDB-lite"/>
    </source>
</evidence>
<evidence type="ECO:0000313" key="3">
    <source>
        <dbReference type="Proteomes" id="UP000267821"/>
    </source>
</evidence>
<proteinExistence type="predicted"/>
<organism evidence="2 3">
    <name type="scientific">Terfezia boudieri ATCC MYA-4762</name>
    <dbReference type="NCBI Taxonomy" id="1051890"/>
    <lineage>
        <taxon>Eukaryota</taxon>
        <taxon>Fungi</taxon>
        <taxon>Dikarya</taxon>
        <taxon>Ascomycota</taxon>
        <taxon>Pezizomycotina</taxon>
        <taxon>Pezizomycetes</taxon>
        <taxon>Pezizales</taxon>
        <taxon>Pezizaceae</taxon>
        <taxon>Terfezia</taxon>
    </lineage>
</organism>
<feature type="region of interest" description="Disordered" evidence="1">
    <location>
        <begin position="45"/>
        <end position="120"/>
    </location>
</feature>